<keyword evidence="10" id="KW-0496">Mitochondrion</keyword>
<dbReference type="Pfam" id="PF14721">
    <property type="entry name" value="AIF_C"/>
    <property type="match status" value="1"/>
</dbReference>
<evidence type="ECO:0000256" key="7">
    <source>
        <dbReference type="ARBA" id="ARBA00022946"/>
    </source>
</evidence>
<dbReference type="Gene3D" id="3.50.50.60">
    <property type="entry name" value="FAD/NAD(P)-binding domain"/>
    <property type="match status" value="2"/>
</dbReference>
<dbReference type="EMBL" id="JAIFTL010000175">
    <property type="protein sequence ID" value="KAG9321923.1"/>
    <property type="molecule type" value="Genomic_DNA"/>
</dbReference>
<evidence type="ECO:0000313" key="15">
    <source>
        <dbReference type="EMBL" id="KAG9321923.1"/>
    </source>
</evidence>
<feature type="compositionally biased region" description="Acidic residues" evidence="12">
    <location>
        <begin position="141"/>
        <end position="154"/>
    </location>
</feature>
<dbReference type="SUPFAM" id="SSF55424">
    <property type="entry name" value="FAD/NAD-linked reductases, dimerisation (C-terminal) domain"/>
    <property type="match status" value="1"/>
</dbReference>
<keyword evidence="5" id="KW-0053">Apoptosis</keyword>
<evidence type="ECO:0000256" key="3">
    <source>
        <dbReference type="ARBA" id="ARBA00006442"/>
    </source>
</evidence>
<name>A0A9P8CVH2_MORAP</name>
<comment type="subcellular location">
    <subcellularLocation>
        <location evidence="2">Mitochondrion</location>
    </subcellularLocation>
</comment>
<sequence>MDGSDLFSALRIAPSHSALSDPHHRPLAMNTSAFRAAFRTTARLAAHRPATAAAAAPRSSLLNLRNTARSYASSASSTSSHGAASAHHNQSDAAWVIGSLVVFGPLIYNLTAPPPRKKAGEAVHDHAAAASSHTKTKDQAAEDESADAENEAAEESTAATSAPKHEKDFYPYILIGAGTASFAAMEAIREKDPSAAILIIGNEEIGPYMRPPLSKEMWFNESEETTAKLSFKDWQGKERNIILEGKEKIDTVDQEALDKIESAESGVKLLTGATVSDLNVSEQSITLNNGKVLKYGKVLLATGGVPKSLPVLKGAAEGKVTTFRSAEDFKKLHALVKSADKKIVIVGGGFLGSELAVAVSHYGKGKNIQVTQIFPEDGNMGLVFPRYLSKWTTSQVEQEGVVVKSNSRIASTKTAGEQVELTLENGEKVLADHVVVAVGIEANVELAKKAGLELDDVRGGVVVNAELQARRNVYCAGDMTSFHDVTLGRRRVEHYDNAILGGRVAGQNMASDKLHKTYKHQSMFWSDLGPHIGYEAVGILDSKLSTVSIWTKKPTTTAAGNSEESSSKEESAAKTAVAEKEGKRERATATPLPAETVKVEDKEKYNKGLVLYLKDKKIVGLLMWNNFGKVDDARKILGQVYDTEKVEALVKPFGIHDE</sequence>
<dbReference type="Proteomes" id="UP000717515">
    <property type="component" value="Unassembled WGS sequence"/>
</dbReference>
<dbReference type="PANTHER" id="PTHR43557">
    <property type="entry name" value="APOPTOSIS-INDUCING FACTOR 1"/>
    <property type="match status" value="1"/>
</dbReference>
<dbReference type="Gene3D" id="3.30.390.30">
    <property type="match status" value="1"/>
</dbReference>
<keyword evidence="6" id="KW-0274">FAD</keyword>
<comment type="cofactor">
    <cofactor evidence="1">
        <name>FAD</name>
        <dbReference type="ChEBI" id="CHEBI:57692"/>
    </cofactor>
</comment>
<dbReference type="GO" id="GO:0006915">
    <property type="term" value="P:apoptotic process"/>
    <property type="evidence" value="ECO:0007669"/>
    <property type="project" value="UniProtKB-KW"/>
</dbReference>
<dbReference type="SMART" id="SM01353">
    <property type="entry name" value="AIF_C"/>
    <property type="match status" value="1"/>
</dbReference>
<feature type="region of interest" description="Disordered" evidence="12">
    <location>
        <begin position="116"/>
        <end position="162"/>
    </location>
</feature>
<dbReference type="AlphaFoldDB" id="A0A9P8CVH2"/>
<keyword evidence="8" id="KW-0560">Oxidoreductase</keyword>
<dbReference type="GO" id="GO:0071949">
    <property type="term" value="F:FAD binding"/>
    <property type="evidence" value="ECO:0007669"/>
    <property type="project" value="TreeGrafter"/>
</dbReference>
<accession>A0A9P8CVH2</accession>
<evidence type="ECO:0000256" key="6">
    <source>
        <dbReference type="ARBA" id="ARBA00022827"/>
    </source>
</evidence>
<evidence type="ECO:0000256" key="8">
    <source>
        <dbReference type="ARBA" id="ARBA00023002"/>
    </source>
</evidence>
<dbReference type="InterPro" id="IPR016156">
    <property type="entry name" value="FAD/NAD-linked_Rdtase_dimer_sf"/>
</dbReference>
<organism evidence="15 16">
    <name type="scientific">Mortierella alpina</name>
    <name type="common">Oleaginous fungus</name>
    <name type="synonym">Mortierella renispora</name>
    <dbReference type="NCBI Taxonomy" id="64518"/>
    <lineage>
        <taxon>Eukaryota</taxon>
        <taxon>Fungi</taxon>
        <taxon>Fungi incertae sedis</taxon>
        <taxon>Mucoromycota</taxon>
        <taxon>Mortierellomycotina</taxon>
        <taxon>Mortierellomycetes</taxon>
        <taxon>Mortierellales</taxon>
        <taxon>Mortierellaceae</taxon>
        <taxon>Mortierella</taxon>
    </lineage>
</organism>
<dbReference type="InterPro" id="IPR050446">
    <property type="entry name" value="FAD-oxidoreductase/Apoptosis"/>
</dbReference>
<dbReference type="GO" id="GO:0046983">
    <property type="term" value="F:protein dimerization activity"/>
    <property type="evidence" value="ECO:0007669"/>
    <property type="project" value="InterPro"/>
</dbReference>
<feature type="compositionally biased region" description="Basic and acidic residues" evidence="12">
    <location>
        <begin position="118"/>
        <end position="127"/>
    </location>
</feature>
<evidence type="ECO:0000256" key="12">
    <source>
        <dbReference type="SAM" id="MobiDB-lite"/>
    </source>
</evidence>
<keyword evidence="4" id="KW-0285">Flavoprotein</keyword>
<dbReference type="SUPFAM" id="SSF51905">
    <property type="entry name" value="FAD/NAD(P)-binding domain"/>
    <property type="match status" value="2"/>
</dbReference>
<evidence type="ECO:0000256" key="1">
    <source>
        <dbReference type="ARBA" id="ARBA00001974"/>
    </source>
</evidence>
<reference evidence="15" key="1">
    <citation type="submission" date="2021-07" db="EMBL/GenBank/DDBJ databases">
        <title>Draft genome of Mortierella alpina, strain LL118, isolated from an aspen leaf litter sample.</title>
        <authorList>
            <person name="Yang S."/>
            <person name="Vinatzer B.A."/>
        </authorList>
    </citation>
    <scope>NUCLEOTIDE SEQUENCE</scope>
    <source>
        <strain evidence="15">LL118</strain>
    </source>
</reference>
<dbReference type="PANTHER" id="PTHR43557:SF4">
    <property type="entry name" value="APOPTOSIS-INDUCING FACTOR 1, MITOCHONDRIAL"/>
    <property type="match status" value="1"/>
</dbReference>
<protein>
    <recommendedName>
        <fullName evidence="17">Apoptosis-inducing factor 1, mitochondrial</fullName>
    </recommendedName>
</protein>
<comment type="catalytic activity">
    <reaction evidence="11">
        <text>A + NADH + H(+) = AH2 + NAD(+)</text>
        <dbReference type="Rhea" id="RHEA:11356"/>
        <dbReference type="ChEBI" id="CHEBI:13193"/>
        <dbReference type="ChEBI" id="CHEBI:15378"/>
        <dbReference type="ChEBI" id="CHEBI:17499"/>
        <dbReference type="ChEBI" id="CHEBI:57540"/>
        <dbReference type="ChEBI" id="CHEBI:57945"/>
    </reaction>
</comment>
<proteinExistence type="inferred from homology"/>
<evidence type="ECO:0000259" key="14">
    <source>
        <dbReference type="Pfam" id="PF14721"/>
    </source>
</evidence>
<dbReference type="InterPro" id="IPR029324">
    <property type="entry name" value="AIF_C"/>
</dbReference>
<feature type="compositionally biased region" description="Basic and acidic residues" evidence="12">
    <location>
        <begin position="565"/>
        <end position="587"/>
    </location>
</feature>
<evidence type="ECO:0000256" key="2">
    <source>
        <dbReference type="ARBA" id="ARBA00004173"/>
    </source>
</evidence>
<dbReference type="GO" id="GO:0016174">
    <property type="term" value="F:NAD(P)H oxidase H2O2-forming activity"/>
    <property type="evidence" value="ECO:0007669"/>
    <property type="project" value="TreeGrafter"/>
</dbReference>
<comment type="caution">
    <text evidence="15">The sequence shown here is derived from an EMBL/GenBank/DDBJ whole genome shotgun (WGS) entry which is preliminary data.</text>
</comment>
<evidence type="ECO:0000256" key="4">
    <source>
        <dbReference type="ARBA" id="ARBA00022630"/>
    </source>
</evidence>
<dbReference type="Pfam" id="PF07992">
    <property type="entry name" value="Pyr_redox_2"/>
    <property type="match status" value="1"/>
</dbReference>
<dbReference type="PRINTS" id="PR00411">
    <property type="entry name" value="PNDRDTASEI"/>
</dbReference>
<keyword evidence="9" id="KW-0520">NAD</keyword>
<evidence type="ECO:0008006" key="17">
    <source>
        <dbReference type="Google" id="ProtNLM"/>
    </source>
</evidence>
<evidence type="ECO:0000256" key="9">
    <source>
        <dbReference type="ARBA" id="ARBA00023027"/>
    </source>
</evidence>
<feature type="domain" description="FAD/NAD(P)-binding" evidence="13">
    <location>
        <begin position="172"/>
        <end position="499"/>
    </location>
</feature>
<evidence type="ECO:0000256" key="10">
    <source>
        <dbReference type="ARBA" id="ARBA00023128"/>
    </source>
</evidence>
<evidence type="ECO:0000313" key="16">
    <source>
        <dbReference type="Proteomes" id="UP000717515"/>
    </source>
</evidence>
<keyword evidence="7" id="KW-0809">Transit peptide</keyword>
<evidence type="ECO:0000256" key="5">
    <source>
        <dbReference type="ARBA" id="ARBA00022703"/>
    </source>
</evidence>
<dbReference type="PRINTS" id="PR00368">
    <property type="entry name" value="FADPNR"/>
</dbReference>
<feature type="domain" description="Mitochondrial apoptosis-inducing factor C-terminal" evidence="14">
    <location>
        <begin position="505"/>
        <end position="638"/>
    </location>
</feature>
<dbReference type="GO" id="GO:0005739">
    <property type="term" value="C:mitochondrion"/>
    <property type="evidence" value="ECO:0007669"/>
    <property type="project" value="UniProtKB-SubCell"/>
</dbReference>
<comment type="similarity">
    <text evidence="3">Belongs to the FAD-dependent oxidoreductase family.</text>
</comment>
<dbReference type="GO" id="GO:0033108">
    <property type="term" value="P:mitochondrial respiratory chain complex assembly"/>
    <property type="evidence" value="ECO:0007669"/>
    <property type="project" value="TreeGrafter"/>
</dbReference>
<dbReference type="InterPro" id="IPR023753">
    <property type="entry name" value="FAD/NAD-binding_dom"/>
</dbReference>
<gene>
    <name evidence="15" type="ORF">KVV02_004498</name>
</gene>
<feature type="region of interest" description="Disordered" evidence="12">
    <location>
        <begin position="555"/>
        <end position="589"/>
    </location>
</feature>
<evidence type="ECO:0000259" key="13">
    <source>
        <dbReference type="Pfam" id="PF07992"/>
    </source>
</evidence>
<evidence type="ECO:0000256" key="11">
    <source>
        <dbReference type="ARBA" id="ARBA00047786"/>
    </source>
</evidence>
<dbReference type="InterPro" id="IPR036188">
    <property type="entry name" value="FAD/NAD-bd_sf"/>
</dbReference>